<keyword evidence="1" id="KW-1133">Transmembrane helix</keyword>
<organism evidence="2 3">
    <name type="scientific">Sphingomonas mollis</name>
    <dbReference type="NCBI Taxonomy" id="2795726"/>
    <lineage>
        <taxon>Bacteria</taxon>
        <taxon>Pseudomonadati</taxon>
        <taxon>Pseudomonadota</taxon>
        <taxon>Alphaproteobacteria</taxon>
        <taxon>Sphingomonadales</taxon>
        <taxon>Sphingomonadaceae</taxon>
        <taxon>Sphingomonas</taxon>
    </lineage>
</organism>
<sequence length="70" mass="7366">MSLPDRLSSRLDQRQIAEFSARIGNVGVRATTDMTTGGLLGTGAMVAGVLLSTALLVGLAIREARRLPIE</sequence>
<evidence type="ECO:0000256" key="1">
    <source>
        <dbReference type="SAM" id="Phobius"/>
    </source>
</evidence>
<reference evidence="3" key="1">
    <citation type="submission" date="2020-12" db="EMBL/GenBank/DDBJ databases">
        <title>Hymenobacter sp.</title>
        <authorList>
            <person name="Kim M.K."/>
        </authorList>
    </citation>
    <scope>NUCLEOTIDE SEQUENCE [LARGE SCALE GENOMIC DNA]</scope>
    <source>
        <strain evidence="3">BT553</strain>
    </source>
</reference>
<dbReference type="EMBL" id="JAELXS010000007">
    <property type="protein sequence ID" value="MBJ6122774.1"/>
    <property type="molecule type" value="Genomic_DNA"/>
</dbReference>
<keyword evidence="1" id="KW-0812">Transmembrane</keyword>
<protein>
    <recommendedName>
        <fullName evidence="4">MFS transporter</fullName>
    </recommendedName>
</protein>
<gene>
    <name evidence="2" type="ORF">JAO74_13325</name>
</gene>
<accession>A0ABS0XRV4</accession>
<evidence type="ECO:0000313" key="3">
    <source>
        <dbReference type="Proteomes" id="UP000640426"/>
    </source>
</evidence>
<dbReference type="RefSeq" id="WP_199038879.1">
    <property type="nucleotide sequence ID" value="NZ_JAELXS010000007.1"/>
</dbReference>
<comment type="caution">
    <text evidence="2">The sequence shown here is derived from an EMBL/GenBank/DDBJ whole genome shotgun (WGS) entry which is preliminary data.</text>
</comment>
<feature type="transmembrane region" description="Helical" evidence="1">
    <location>
        <begin position="39"/>
        <end position="61"/>
    </location>
</feature>
<evidence type="ECO:0008006" key="4">
    <source>
        <dbReference type="Google" id="ProtNLM"/>
    </source>
</evidence>
<keyword evidence="1" id="KW-0472">Membrane</keyword>
<dbReference type="Proteomes" id="UP000640426">
    <property type="component" value="Unassembled WGS sequence"/>
</dbReference>
<keyword evidence="3" id="KW-1185">Reference proteome</keyword>
<name>A0ABS0XRV4_9SPHN</name>
<proteinExistence type="predicted"/>
<evidence type="ECO:0000313" key="2">
    <source>
        <dbReference type="EMBL" id="MBJ6122774.1"/>
    </source>
</evidence>